<evidence type="ECO:0000313" key="3">
    <source>
        <dbReference type="EMBL" id="SEM59981.1"/>
    </source>
</evidence>
<organism evidence="3 4">
    <name type="scientific">Stigmatella aurantiaca</name>
    <dbReference type="NCBI Taxonomy" id="41"/>
    <lineage>
        <taxon>Bacteria</taxon>
        <taxon>Pseudomonadati</taxon>
        <taxon>Myxococcota</taxon>
        <taxon>Myxococcia</taxon>
        <taxon>Myxococcales</taxon>
        <taxon>Cystobacterineae</taxon>
        <taxon>Archangiaceae</taxon>
        <taxon>Stigmatella</taxon>
    </lineage>
</organism>
<dbReference type="RefSeq" id="WP_143101590.1">
    <property type="nucleotide sequence ID" value="NZ_FOAP01000019.1"/>
</dbReference>
<accession>A0A1H7ZNZ0</accession>
<evidence type="ECO:0000313" key="4">
    <source>
        <dbReference type="Proteomes" id="UP000182719"/>
    </source>
</evidence>
<sequence>MDKKKPFRNVPNREVKPEGVEGPVKQELLTELQSPSALSQEVLGASESARNVVLGLIRGRASKQYMSAKMDLALIVGALVSLIVSFLIVNSFSSMEKEAAKANARVTRVEDYLDKVNAATELLETAVVQARTAAESPADRLDDLGAAFSVFAKQVRGVGIVGREPDVPTAQLAISTATAWMSRLGIFVCGFFLIQLLVSKYRFDVRLAGQYDAMADALQLMSEGQELDFNALLLALTPKLDFGPMPRAMIAQVVEGAIRGADAVKRHA</sequence>
<feature type="transmembrane region" description="Helical" evidence="2">
    <location>
        <begin position="180"/>
        <end position="198"/>
    </location>
</feature>
<keyword evidence="2" id="KW-0812">Transmembrane</keyword>
<keyword evidence="2" id="KW-1133">Transmembrane helix</keyword>
<feature type="region of interest" description="Disordered" evidence="1">
    <location>
        <begin position="1"/>
        <end position="21"/>
    </location>
</feature>
<protein>
    <submittedName>
        <fullName evidence="3">Uncharacterized protein</fullName>
    </submittedName>
</protein>
<dbReference type="EMBL" id="FOAP01000019">
    <property type="protein sequence ID" value="SEM59981.1"/>
    <property type="molecule type" value="Genomic_DNA"/>
</dbReference>
<proteinExistence type="predicted"/>
<keyword evidence="4" id="KW-1185">Reference proteome</keyword>
<evidence type="ECO:0000256" key="1">
    <source>
        <dbReference type="SAM" id="MobiDB-lite"/>
    </source>
</evidence>
<feature type="transmembrane region" description="Helical" evidence="2">
    <location>
        <begin position="72"/>
        <end position="92"/>
    </location>
</feature>
<gene>
    <name evidence="3" type="ORF">SAMN05444354_11974</name>
</gene>
<dbReference type="Proteomes" id="UP000182719">
    <property type="component" value="Unassembled WGS sequence"/>
</dbReference>
<keyword evidence="2" id="KW-0472">Membrane</keyword>
<evidence type="ECO:0000256" key="2">
    <source>
        <dbReference type="SAM" id="Phobius"/>
    </source>
</evidence>
<dbReference type="AlphaFoldDB" id="A0A1H7ZNZ0"/>
<name>A0A1H7ZNZ0_STIAU</name>
<reference evidence="4" key="1">
    <citation type="submission" date="2016-10" db="EMBL/GenBank/DDBJ databases">
        <authorList>
            <person name="Varghese N."/>
            <person name="Submissions S."/>
        </authorList>
    </citation>
    <scope>NUCLEOTIDE SEQUENCE [LARGE SCALE GENOMIC DNA]</scope>
    <source>
        <strain evidence="4">DSM 17044</strain>
    </source>
</reference>